<proteinExistence type="predicted"/>
<evidence type="ECO:0000313" key="1">
    <source>
        <dbReference type="EMBL" id="AGQ20141.1"/>
    </source>
</evidence>
<protein>
    <submittedName>
        <fullName evidence="1">AsIV-cont00029-ORF1</fullName>
    </submittedName>
</protein>
<accession>S5DMH4</accession>
<name>S5DMH4_9VIRU</name>
<sequence>MAHHPSFSDWMRVEELITDIDMFNAILKNYRNRDQITVGESAQLVKIQIKKMMRIEELKFIVRNFPHVPQYVLERIHQV</sequence>
<reference evidence="1" key="1">
    <citation type="journal article" date="2013" name="J. Gen. Virol.">
        <title>Ultrastructural and genomic characterization of a second banchine polydnavirus confirms the existence of shared features within this ichnovirus lineage.</title>
        <authorList>
            <person name="Djoumad A."/>
            <person name="Stoltz D."/>
            <person name="Beliveau C."/>
            <person name="Boyle B."/>
            <person name="Kuhn L."/>
            <person name="Cusson M."/>
        </authorList>
    </citation>
    <scope>NUCLEOTIDE SEQUENCE</scope>
</reference>
<dbReference type="EMBL" id="KC752235">
    <property type="protein sequence ID" value="AGQ20141.1"/>
    <property type="molecule type" value="Genomic_DNA"/>
</dbReference>
<organism evidence="1">
    <name type="scientific">Apophua simplicipes ichnovirus</name>
    <dbReference type="NCBI Taxonomy" id="1329648"/>
    <lineage>
        <taxon>Viruses</taxon>
        <taxon>Viruses incertae sedis</taxon>
        <taxon>Polydnaviriformidae</taxon>
        <taxon>Ichnoviriform</taxon>
    </lineage>
</organism>